<feature type="region of interest" description="Disordered" evidence="2">
    <location>
        <begin position="331"/>
        <end position="429"/>
    </location>
</feature>
<dbReference type="PROSITE" id="PS50106">
    <property type="entry name" value="PDZ"/>
    <property type="match status" value="1"/>
</dbReference>
<dbReference type="HOGENOM" id="CLU_017103_1_0_1"/>
<feature type="compositionally biased region" description="Basic and acidic residues" evidence="2">
    <location>
        <begin position="472"/>
        <end position="482"/>
    </location>
</feature>
<dbReference type="EnsemblMetazoa" id="RPRC001109-RA">
    <property type="protein sequence ID" value="RPRC001109-PA"/>
    <property type="gene ID" value="RPRC001109"/>
</dbReference>
<feature type="compositionally biased region" description="Basic and acidic residues" evidence="2">
    <location>
        <begin position="347"/>
        <end position="363"/>
    </location>
</feature>
<feature type="coiled-coil region" evidence="1">
    <location>
        <begin position="258"/>
        <end position="306"/>
    </location>
</feature>
<dbReference type="FunCoup" id="T1HAQ4">
    <property type="interactions" value="13"/>
</dbReference>
<feature type="compositionally biased region" description="Low complexity" evidence="2">
    <location>
        <begin position="45"/>
        <end position="83"/>
    </location>
</feature>
<dbReference type="Gene3D" id="2.30.42.10">
    <property type="match status" value="1"/>
</dbReference>
<reference evidence="3" key="1">
    <citation type="submission" date="2015-05" db="UniProtKB">
        <authorList>
            <consortium name="EnsemblMetazoa"/>
        </authorList>
    </citation>
    <scope>IDENTIFICATION</scope>
</reference>
<dbReference type="InterPro" id="IPR001478">
    <property type="entry name" value="PDZ"/>
</dbReference>
<organism evidence="3 4">
    <name type="scientific">Rhodnius prolixus</name>
    <name type="common">Triatomid bug</name>
    <dbReference type="NCBI Taxonomy" id="13249"/>
    <lineage>
        <taxon>Eukaryota</taxon>
        <taxon>Metazoa</taxon>
        <taxon>Ecdysozoa</taxon>
        <taxon>Arthropoda</taxon>
        <taxon>Hexapoda</taxon>
        <taxon>Insecta</taxon>
        <taxon>Pterygota</taxon>
        <taxon>Neoptera</taxon>
        <taxon>Paraneoptera</taxon>
        <taxon>Hemiptera</taxon>
        <taxon>Heteroptera</taxon>
        <taxon>Panheteroptera</taxon>
        <taxon>Cimicomorpha</taxon>
        <taxon>Reduviidae</taxon>
        <taxon>Triatominae</taxon>
        <taxon>Rhodnius</taxon>
    </lineage>
</organism>
<feature type="region of interest" description="Disordered" evidence="2">
    <location>
        <begin position="456"/>
        <end position="531"/>
    </location>
</feature>
<protein>
    <submittedName>
        <fullName evidence="3">PDZ domain-containing protein</fullName>
    </submittedName>
</protein>
<accession>T1HAQ4</accession>
<name>T1HAQ4_RHOPR</name>
<feature type="region of interest" description="Disordered" evidence="2">
    <location>
        <begin position="33"/>
        <end position="89"/>
    </location>
</feature>
<evidence type="ECO:0000256" key="1">
    <source>
        <dbReference type="SAM" id="Coils"/>
    </source>
</evidence>
<keyword evidence="4" id="KW-1185">Reference proteome</keyword>
<dbReference type="SUPFAM" id="SSF50156">
    <property type="entry name" value="PDZ domain-like"/>
    <property type="match status" value="1"/>
</dbReference>
<evidence type="ECO:0000256" key="2">
    <source>
        <dbReference type="SAM" id="MobiDB-lite"/>
    </source>
</evidence>
<feature type="compositionally biased region" description="Polar residues" evidence="2">
    <location>
        <begin position="372"/>
        <end position="385"/>
    </location>
</feature>
<dbReference type="Proteomes" id="UP000015103">
    <property type="component" value="Unassembled WGS sequence"/>
</dbReference>
<sequence length="558" mass="62758">MNQGALHQGSVPLEPRMAQLETLEAKMASIEVSLSTTPRRKKSGSTTSTPVPSSIHTIINSNNMCNNNNNNNNTSNNNINNNSQPVMNGNSKDVVKELETLRNGYKDKENVMNSLKVWGRSQHTLNDRDKKLAQERLVRLKSELDAKRLTIKNIKLALDTIDISDYIGNSAVSVHGLELMYDAKSPQFGASQREEGSLYIEWAADGSGLSKGDRLLEVNGKLVIGKTKEDMCRLLSVSPSPAQLVVLRKHSQRPEQIMSHLQAELSVVKEKAGEAERTRDSFRSDNLRLTHRISYLEEQVAELLERAREAKPRPVPQVFQKGNQVALVANLPGLADRKPPPPVRPISQDEVRSAKSVEVLVEKPKRKKEPSSLLSRGARSTNSLDTADIPTPSTPSRHPRRRHDQEPQHQFTNPVHPQHQQLQQQLQQHIRHGELRTKHLRDARSSLLAFMDKKCNSSYNTDFDSEPSYNARDIESGNDRNSESSVRYYKRGDKVRPVPPKKPVRLSLHRATSLQSVDNENKSLKRTHKSDMPSMAMPQIPSHHQSNGHVAHLEGNWC</sequence>
<feature type="compositionally biased region" description="Low complexity" evidence="2">
    <location>
        <begin position="418"/>
        <end position="428"/>
    </location>
</feature>
<dbReference type="SMART" id="SM00228">
    <property type="entry name" value="PDZ"/>
    <property type="match status" value="1"/>
</dbReference>
<dbReference type="VEuPathDB" id="VectorBase:RPRC001109"/>
<dbReference type="eggNOG" id="KOG3528">
    <property type="taxonomic scope" value="Eukaryota"/>
</dbReference>
<dbReference type="STRING" id="13249.T1HAQ4"/>
<dbReference type="EMBL" id="ACPB03015691">
    <property type="status" value="NOT_ANNOTATED_CDS"/>
    <property type="molecule type" value="Genomic_DNA"/>
</dbReference>
<keyword evidence="1" id="KW-0175">Coiled coil</keyword>
<dbReference type="InterPro" id="IPR036034">
    <property type="entry name" value="PDZ_sf"/>
</dbReference>
<evidence type="ECO:0000313" key="4">
    <source>
        <dbReference type="Proteomes" id="UP000015103"/>
    </source>
</evidence>
<dbReference type="AlphaFoldDB" id="T1HAQ4"/>
<dbReference type="InParanoid" id="T1HAQ4"/>
<evidence type="ECO:0000313" key="3">
    <source>
        <dbReference type="EnsemblMetazoa" id="RPRC001109-PA"/>
    </source>
</evidence>
<dbReference type="OMA" id="MKRVHHN"/>
<dbReference type="EMBL" id="ACPB03015692">
    <property type="status" value="NOT_ANNOTATED_CDS"/>
    <property type="molecule type" value="Genomic_DNA"/>
</dbReference>
<proteinExistence type="predicted"/>